<dbReference type="AlphaFoldDB" id="A0A3B3R5Q7"/>
<dbReference type="Ensembl" id="ENSPKIT00000037953.1">
    <property type="protein sequence ID" value="ENSPKIP00000013529.1"/>
    <property type="gene ID" value="ENSPKIG00000000933.1"/>
</dbReference>
<evidence type="ECO:0000313" key="2">
    <source>
        <dbReference type="Proteomes" id="UP000261540"/>
    </source>
</evidence>
<evidence type="ECO:0000313" key="1">
    <source>
        <dbReference type="Ensembl" id="ENSPKIP00000013529.1"/>
    </source>
</evidence>
<name>A0A3B3R5Q7_9TELE</name>
<keyword evidence="2" id="KW-1185">Reference proteome</keyword>
<accession>A0A3B3R5Q7</accession>
<proteinExistence type="predicted"/>
<protein>
    <submittedName>
        <fullName evidence="1">Uncharacterized protein</fullName>
    </submittedName>
</protein>
<organism evidence="1 2">
    <name type="scientific">Paramormyrops kingsleyae</name>
    <dbReference type="NCBI Taxonomy" id="1676925"/>
    <lineage>
        <taxon>Eukaryota</taxon>
        <taxon>Metazoa</taxon>
        <taxon>Chordata</taxon>
        <taxon>Craniata</taxon>
        <taxon>Vertebrata</taxon>
        <taxon>Euteleostomi</taxon>
        <taxon>Actinopterygii</taxon>
        <taxon>Neopterygii</taxon>
        <taxon>Teleostei</taxon>
        <taxon>Osteoglossocephala</taxon>
        <taxon>Osteoglossomorpha</taxon>
        <taxon>Osteoglossiformes</taxon>
        <taxon>Mormyridae</taxon>
        <taxon>Paramormyrops</taxon>
    </lineage>
</organism>
<dbReference type="Proteomes" id="UP000261540">
    <property type="component" value="Unplaced"/>
</dbReference>
<sequence>MNVIKQCAGRGRKREGSAVGGHVAELPPPRYCKHASECGPAAELCLCVDSMLHGQVAQLTHLIGPSRSGRTVLPINGAHGGVTFLRRTPPPHNSLSPMLLFYTHCPDLQNA</sequence>
<reference evidence="1" key="2">
    <citation type="submission" date="2025-09" db="UniProtKB">
        <authorList>
            <consortium name="Ensembl"/>
        </authorList>
    </citation>
    <scope>IDENTIFICATION</scope>
</reference>
<reference evidence="1" key="1">
    <citation type="submission" date="2025-08" db="UniProtKB">
        <authorList>
            <consortium name="Ensembl"/>
        </authorList>
    </citation>
    <scope>IDENTIFICATION</scope>
</reference>